<dbReference type="PATRIC" id="fig|33036.3.peg.1825"/>
<evidence type="ECO:0000313" key="5">
    <source>
        <dbReference type="Proteomes" id="UP000070383"/>
    </source>
</evidence>
<dbReference type="EMBL" id="LRPM01000086">
    <property type="protein sequence ID" value="KWZ76443.1"/>
    <property type="molecule type" value="Genomic_DNA"/>
</dbReference>
<evidence type="ECO:0000256" key="1">
    <source>
        <dbReference type="PROSITE-ProRule" id="PRU00285"/>
    </source>
</evidence>
<comment type="caution">
    <text evidence="4">The sequence shown here is derived from an EMBL/GenBank/DDBJ whole genome shotgun (WGS) entry which is preliminary data.</text>
</comment>
<evidence type="ECO:0000259" key="3">
    <source>
        <dbReference type="PROSITE" id="PS01031"/>
    </source>
</evidence>
<dbReference type="Proteomes" id="UP000070383">
    <property type="component" value="Unassembled WGS sequence"/>
</dbReference>
<feature type="domain" description="SHSP" evidence="3">
    <location>
        <begin position="30"/>
        <end position="144"/>
    </location>
</feature>
<dbReference type="CDD" id="cd06471">
    <property type="entry name" value="ACD_LpsHSP_like"/>
    <property type="match status" value="1"/>
</dbReference>
<gene>
    <name evidence="4" type="ORF">HMPREF3200_01847</name>
</gene>
<dbReference type="Pfam" id="PF00011">
    <property type="entry name" value="HSP20"/>
    <property type="match status" value="1"/>
</dbReference>
<keyword evidence="5" id="KW-1185">Reference proteome</keyword>
<dbReference type="InterPro" id="IPR031107">
    <property type="entry name" value="Small_HSP"/>
</dbReference>
<accession>A0A133KA64</accession>
<reference evidence="5" key="1">
    <citation type="submission" date="2016-01" db="EMBL/GenBank/DDBJ databases">
        <authorList>
            <person name="Mitreva M."/>
            <person name="Pepin K.H."/>
            <person name="Mihindukulasuriya K.A."/>
            <person name="Fulton R."/>
            <person name="Fronick C."/>
            <person name="O'Laughlin M."/>
            <person name="Miner T."/>
            <person name="Herter B."/>
            <person name="Rosa B.A."/>
            <person name="Cordes M."/>
            <person name="Tomlinson C."/>
            <person name="Wollam A."/>
            <person name="Palsikar V.B."/>
            <person name="Mardis E.R."/>
            <person name="Wilson R.K."/>
        </authorList>
    </citation>
    <scope>NUCLEOTIDE SEQUENCE [LARGE SCALE GENOMIC DNA]</scope>
    <source>
        <strain evidence="5">MJR8151</strain>
    </source>
</reference>
<dbReference type="PROSITE" id="PS01031">
    <property type="entry name" value="SHSP"/>
    <property type="match status" value="1"/>
</dbReference>
<proteinExistence type="inferred from homology"/>
<evidence type="ECO:0000256" key="2">
    <source>
        <dbReference type="RuleBase" id="RU003616"/>
    </source>
</evidence>
<dbReference type="STRING" id="33036.HMPREF3200_01847"/>
<evidence type="ECO:0000313" key="4">
    <source>
        <dbReference type="EMBL" id="KWZ76443.1"/>
    </source>
</evidence>
<organism evidence="4 5">
    <name type="scientific">Anaerococcus tetradius</name>
    <dbReference type="NCBI Taxonomy" id="33036"/>
    <lineage>
        <taxon>Bacteria</taxon>
        <taxon>Bacillati</taxon>
        <taxon>Bacillota</taxon>
        <taxon>Tissierellia</taxon>
        <taxon>Tissierellales</taxon>
        <taxon>Peptoniphilaceae</taxon>
        <taxon>Anaerococcus</taxon>
    </lineage>
</organism>
<dbReference type="InterPro" id="IPR008978">
    <property type="entry name" value="HSP20-like_chaperone"/>
</dbReference>
<name>A0A133KA64_9FIRM</name>
<dbReference type="OrthoDB" id="9811615at2"/>
<dbReference type="SUPFAM" id="SSF49764">
    <property type="entry name" value="HSP20-like chaperones"/>
    <property type="match status" value="1"/>
</dbReference>
<dbReference type="InterPro" id="IPR002068">
    <property type="entry name" value="A-crystallin/Hsp20_dom"/>
</dbReference>
<dbReference type="PANTHER" id="PTHR11527">
    <property type="entry name" value="HEAT-SHOCK PROTEIN 20 FAMILY MEMBER"/>
    <property type="match status" value="1"/>
</dbReference>
<protein>
    <submittedName>
        <fullName evidence="4">Hsp20/alpha crystallin family protein</fullName>
    </submittedName>
</protein>
<dbReference type="AlphaFoldDB" id="A0A133KA64"/>
<comment type="similarity">
    <text evidence="1 2">Belongs to the small heat shock protein (HSP20) family.</text>
</comment>
<dbReference type="RefSeq" id="WP_060929910.1">
    <property type="nucleotide sequence ID" value="NZ_KQ955298.1"/>
</dbReference>
<sequence length="144" mass="16839">MTNLMRRNNGLRNYEDFYDMVDAFFGNDLDKRDVFKSTFKVDVSEDDDKYLVEAELAGIKKEDVDINLDKGQLTLTVNKTSSKDDSDKEKNYIHKERTSERMTRSMYFPNIDEANVAAKLEDGILEIEIPKLKEKDTQKKIEIR</sequence>
<dbReference type="Gene3D" id="2.60.40.790">
    <property type="match status" value="1"/>
</dbReference>